<comment type="caution">
    <text evidence="2">The sequence shown here is derived from an EMBL/GenBank/DDBJ whole genome shotgun (WGS) entry which is preliminary data.</text>
</comment>
<accession>A0A0L6CEI7</accession>
<evidence type="ECO:0000259" key="1">
    <source>
        <dbReference type="Pfam" id="PF12728"/>
    </source>
</evidence>
<proteinExistence type="predicted"/>
<dbReference type="RefSeq" id="WP_050668303.1">
    <property type="nucleotide sequence ID" value="NZ_LAIR01000002.1"/>
</dbReference>
<sequence length="68" mass="7230">MATATRRTTADPDGRLTLTVREVAELIGISLSGTYAALNSGEIPGRLRIGGRVLVSRAALQHWLDQVG</sequence>
<protein>
    <recommendedName>
        <fullName evidence="1">Helix-turn-helix domain-containing protein</fullName>
    </recommendedName>
</protein>
<dbReference type="Pfam" id="PF12728">
    <property type="entry name" value="HTH_17"/>
    <property type="match status" value="1"/>
</dbReference>
<dbReference type="InterPro" id="IPR010093">
    <property type="entry name" value="SinI_DNA-bd"/>
</dbReference>
<reference evidence="3" key="1">
    <citation type="submission" date="2015-03" db="EMBL/GenBank/DDBJ databases">
        <title>Luteipulveratus halotolerans sp. nov., a novel actinobacterium (Dermacoccaceae) from Sarawak, Malaysia.</title>
        <authorList>
            <person name="Juboi H."/>
            <person name="Basik A."/>
            <person name="Shamsul S.S."/>
            <person name="Arnold P."/>
            <person name="Schmitt E.K."/>
            <person name="Sanglier J.-J."/>
            <person name="Yeo T."/>
        </authorList>
    </citation>
    <scope>NUCLEOTIDE SEQUENCE [LARGE SCALE GENOMIC DNA]</scope>
    <source>
        <strain evidence="3">C296001</strain>
    </source>
</reference>
<evidence type="ECO:0000313" key="2">
    <source>
        <dbReference type="EMBL" id="KNX36094.1"/>
    </source>
</evidence>
<dbReference type="NCBIfam" id="TIGR01764">
    <property type="entry name" value="excise"/>
    <property type="match status" value="1"/>
</dbReference>
<feature type="domain" description="Helix-turn-helix" evidence="1">
    <location>
        <begin position="18"/>
        <end position="66"/>
    </location>
</feature>
<dbReference type="Proteomes" id="UP000037397">
    <property type="component" value="Unassembled WGS sequence"/>
</dbReference>
<evidence type="ECO:0000313" key="3">
    <source>
        <dbReference type="Proteomes" id="UP000037397"/>
    </source>
</evidence>
<dbReference type="GO" id="GO:0003677">
    <property type="term" value="F:DNA binding"/>
    <property type="evidence" value="ECO:0007669"/>
    <property type="project" value="InterPro"/>
</dbReference>
<dbReference type="EMBL" id="LAIR01000002">
    <property type="protein sequence ID" value="KNX36094.1"/>
    <property type="molecule type" value="Genomic_DNA"/>
</dbReference>
<dbReference type="InterPro" id="IPR041657">
    <property type="entry name" value="HTH_17"/>
</dbReference>
<name>A0A0L6CEI7_9MICO</name>
<gene>
    <name evidence="2" type="ORF">VV01_01300</name>
</gene>
<keyword evidence="3" id="KW-1185">Reference proteome</keyword>
<organism evidence="2 3">
    <name type="scientific">Luteipulveratus halotolerans</name>
    <dbReference type="NCBI Taxonomy" id="1631356"/>
    <lineage>
        <taxon>Bacteria</taxon>
        <taxon>Bacillati</taxon>
        <taxon>Actinomycetota</taxon>
        <taxon>Actinomycetes</taxon>
        <taxon>Micrococcales</taxon>
        <taxon>Dermacoccaceae</taxon>
        <taxon>Luteipulveratus</taxon>
    </lineage>
</organism>
<dbReference type="AlphaFoldDB" id="A0A0L6CEI7"/>